<dbReference type="AlphaFoldDB" id="A0A1A7S681"/>
<evidence type="ECO:0000256" key="5">
    <source>
        <dbReference type="ARBA" id="ARBA00023284"/>
    </source>
</evidence>
<evidence type="ECO:0000256" key="1">
    <source>
        <dbReference type="ARBA" id="ARBA00001974"/>
    </source>
</evidence>
<dbReference type="EMBL" id="WEFP01000001">
    <property type="protein sequence ID" value="KAB7577701.1"/>
    <property type="molecule type" value="Genomic_DNA"/>
</dbReference>
<dbReference type="SMR" id="A0A1A7S681"/>
<dbReference type="PRINTS" id="PR00411">
    <property type="entry name" value="PNDRDTASEI"/>
</dbReference>
<evidence type="ECO:0000313" key="7">
    <source>
        <dbReference type="EMBL" id="KAB7577701.1"/>
    </source>
</evidence>
<reference evidence="7 10" key="2">
    <citation type="submission" date="2019-10" db="EMBL/GenBank/DDBJ databases">
        <title>Evolutionary dynamics of vancomycin-resistant Enterococcus faecium during gastrointestinal tract colonization and bloodstream infection in immunocompromised pediatric patients.</title>
        <authorList>
            <person name="Chilambi G.S."/>
            <person name="Nordstrom H.R."/>
            <person name="Evans D.R."/>
            <person name="Ferrolino J."/>
            <person name="Hayden R.T."/>
            <person name="Maron G.M."/>
            <person name="Vo A.N."/>
            <person name="Gilmore M.S."/>
            <person name="Wolf J."/>
            <person name="Rosch J.W."/>
            <person name="Van Tyne D."/>
        </authorList>
    </citation>
    <scope>NUCLEOTIDE SEQUENCE [LARGE SCALE GENOMIC DNA]</scope>
    <source>
        <strain evidence="7 10">VRECG27</strain>
    </source>
</reference>
<evidence type="ECO:0000313" key="9">
    <source>
        <dbReference type="Proteomes" id="UP000191171"/>
    </source>
</evidence>
<dbReference type="Proteomes" id="UP000191171">
    <property type="component" value="Unassembled WGS sequence"/>
</dbReference>
<gene>
    <name evidence="8" type="ORF">B1P95_13840</name>
    <name evidence="7" type="ORF">GBM73_10375</name>
</gene>
<dbReference type="InterPro" id="IPR023753">
    <property type="entry name" value="FAD/NAD-binding_dom"/>
</dbReference>
<evidence type="ECO:0000256" key="4">
    <source>
        <dbReference type="ARBA" id="ARBA00023002"/>
    </source>
</evidence>
<dbReference type="GO" id="GO:0016491">
    <property type="term" value="F:oxidoreductase activity"/>
    <property type="evidence" value="ECO:0007669"/>
    <property type="project" value="UniProtKB-KW"/>
</dbReference>
<comment type="caution">
    <text evidence="8">The sequence shown here is derived from an EMBL/GenBank/DDBJ whole genome shotgun (WGS) entry which is preliminary data.</text>
</comment>
<dbReference type="SUPFAM" id="SSF55424">
    <property type="entry name" value="FAD/NAD-linked reductases, dimerisation (C-terminal) domain"/>
    <property type="match status" value="1"/>
</dbReference>
<dbReference type="Pfam" id="PF07992">
    <property type="entry name" value="Pyr_redox_2"/>
    <property type="match status" value="1"/>
</dbReference>
<dbReference type="EMBL" id="MVGJ01000118">
    <property type="protein sequence ID" value="OOL79934.1"/>
    <property type="molecule type" value="Genomic_DNA"/>
</dbReference>
<dbReference type="Proteomes" id="UP000469871">
    <property type="component" value="Unassembled WGS sequence"/>
</dbReference>
<accession>A0A1A7S681</accession>
<dbReference type="Gene3D" id="3.50.50.60">
    <property type="entry name" value="FAD/NAD(P)-binding domain"/>
    <property type="match status" value="2"/>
</dbReference>
<organism evidence="8 9">
    <name type="scientific">Enterococcus faecium</name>
    <name type="common">Streptococcus faecium</name>
    <dbReference type="NCBI Taxonomy" id="1352"/>
    <lineage>
        <taxon>Bacteria</taxon>
        <taxon>Bacillati</taxon>
        <taxon>Bacillota</taxon>
        <taxon>Bacilli</taxon>
        <taxon>Lactobacillales</taxon>
        <taxon>Enterococcaceae</taxon>
        <taxon>Enterococcus</taxon>
    </lineage>
</organism>
<dbReference type="PRINTS" id="PR00368">
    <property type="entry name" value="FADPNR"/>
</dbReference>
<dbReference type="InterPro" id="IPR036188">
    <property type="entry name" value="FAD/NAD-bd_sf"/>
</dbReference>
<comment type="cofactor">
    <cofactor evidence="1">
        <name>FAD</name>
        <dbReference type="ChEBI" id="CHEBI:57692"/>
    </cofactor>
</comment>
<keyword evidence="3" id="KW-0274">FAD</keyword>
<dbReference type="InterPro" id="IPR016156">
    <property type="entry name" value="FAD/NAD-linked_Rdtase_dimer_sf"/>
</dbReference>
<dbReference type="PANTHER" id="PTHR43429:SF1">
    <property type="entry name" value="NAD(P)H SULFUR OXIDOREDUCTASE (COA-DEPENDENT)"/>
    <property type="match status" value="1"/>
</dbReference>
<keyword evidence="4" id="KW-0560">Oxidoreductase</keyword>
<dbReference type="InterPro" id="IPR050260">
    <property type="entry name" value="FAD-bd_OxRdtase"/>
</dbReference>
<dbReference type="PANTHER" id="PTHR43429">
    <property type="entry name" value="PYRIDINE NUCLEOTIDE-DISULFIDE OXIDOREDUCTASE DOMAIN-CONTAINING"/>
    <property type="match status" value="1"/>
</dbReference>
<evidence type="ECO:0000259" key="6">
    <source>
        <dbReference type="Pfam" id="PF07992"/>
    </source>
</evidence>
<dbReference type="SUPFAM" id="SSF51905">
    <property type="entry name" value="FAD/NAD(P)-binding domain"/>
    <property type="match status" value="1"/>
</dbReference>
<name>A0A1A7S681_ENTFC</name>
<evidence type="ECO:0000256" key="2">
    <source>
        <dbReference type="ARBA" id="ARBA00022630"/>
    </source>
</evidence>
<dbReference type="RefSeq" id="WP_002297337.1">
    <property type="nucleotide sequence ID" value="NZ_AP026772.1"/>
</dbReference>
<sequence>MEKIVIIGSNHSGLAAARFLNLSDSNYEVILIDKKSEISYLECGTSLFIKGEVSNLEDLFYQNRMTLNSEIKKLFLETEVDKIDIQNKKISCVKKDGTRFSQEYDKVILATGSKQIMLDIPGNNLANIFSIKNFPNAKEIFKALDDSTIKKVGIIGAGYIGVEIAEAIRKRGKEVYLFDVADRVLSTYYDRSFSDKVEEILSKNGIHLCLSESPKKYLGRKKIEKIVTTSGTQYSMDMVVQAIGFLSNSPIGEKELLRDVSGAYLTNEYQQTNIKDIYAIGDCATTFFTSINRSSVDFSISNALRTAYIATQHINNQDFTPSGSQFTNGFSIFNYNFYAAGLNLKTARLLSESIDYIEIEDFIRPAFLRKNSRVKLRISFEKNTKRIVGVQLCSQEDLSGLLSMFSLAIEEQITLDKLKMLDYLFHPSFSQPYNFILKAVTGLNIET</sequence>
<keyword evidence="5" id="KW-0676">Redox-active center</keyword>
<evidence type="ECO:0000313" key="10">
    <source>
        <dbReference type="Proteomes" id="UP000469871"/>
    </source>
</evidence>
<keyword evidence="2" id="KW-0285">Flavoprotein</keyword>
<protein>
    <submittedName>
        <fullName evidence="8">Pyridine nucleotide-disulfide oxidoreductase</fullName>
    </submittedName>
</protein>
<evidence type="ECO:0000313" key="8">
    <source>
        <dbReference type="EMBL" id="OOL79934.1"/>
    </source>
</evidence>
<evidence type="ECO:0000256" key="3">
    <source>
        <dbReference type="ARBA" id="ARBA00022827"/>
    </source>
</evidence>
<reference evidence="8 9" key="1">
    <citation type="submission" date="2017-02" db="EMBL/GenBank/DDBJ databases">
        <title>Clonality and virulence of isolates of VRE in Hematopoietic Stem Cell Transplanted (HSCT) patients.</title>
        <authorList>
            <person name="Marchi A.P."/>
            <person name="Martins R.C."/>
            <person name="Marie S.K."/>
            <person name="Levin A.S."/>
            <person name="Costa S.F."/>
        </authorList>
    </citation>
    <scope>NUCLEOTIDE SEQUENCE [LARGE SCALE GENOMIC DNA]</scope>
    <source>
        <strain evidence="8 9">LIM1759</strain>
    </source>
</reference>
<feature type="domain" description="FAD/NAD(P)-binding" evidence="6">
    <location>
        <begin position="3"/>
        <end position="301"/>
    </location>
</feature>
<proteinExistence type="predicted"/>